<protein>
    <submittedName>
        <fullName evidence="1 2">Uncharacterized protein</fullName>
    </submittedName>
</protein>
<dbReference type="HOGENOM" id="CLU_1930080_0_0_1"/>
<proteinExistence type="predicted"/>
<evidence type="ECO:0000313" key="2">
    <source>
        <dbReference type="EnsemblMetazoa" id="PHUM095850-PA"/>
    </source>
</evidence>
<dbReference type="Proteomes" id="UP000009046">
    <property type="component" value="Unassembled WGS sequence"/>
</dbReference>
<gene>
    <name evidence="2" type="primary">8238034</name>
    <name evidence="1" type="ORF">Phum_PHUM095850</name>
</gene>
<reference evidence="1" key="1">
    <citation type="submission" date="2007-04" db="EMBL/GenBank/DDBJ databases">
        <title>Annotation of Pediculus humanus corporis strain USDA.</title>
        <authorList>
            <person name="Kirkness E."/>
            <person name="Hannick L."/>
            <person name="Hass B."/>
            <person name="Bruggner R."/>
            <person name="Lawson D."/>
            <person name="Bidwell S."/>
            <person name="Joardar V."/>
            <person name="Caler E."/>
            <person name="Walenz B."/>
            <person name="Inman J."/>
            <person name="Schobel S."/>
            <person name="Galinsky K."/>
            <person name="Amedeo P."/>
            <person name="Strausberg R."/>
        </authorList>
    </citation>
    <scope>NUCLEOTIDE SEQUENCE</scope>
    <source>
        <strain evidence="1">USDA</strain>
    </source>
</reference>
<keyword evidence="3" id="KW-1185">Reference proteome</keyword>
<dbReference type="EMBL" id="AAZO01001140">
    <property type="status" value="NOT_ANNOTATED_CDS"/>
    <property type="molecule type" value="Genomic_DNA"/>
</dbReference>
<evidence type="ECO:0000313" key="3">
    <source>
        <dbReference type="Proteomes" id="UP000009046"/>
    </source>
</evidence>
<dbReference type="VEuPathDB" id="VectorBase:PHUM095850"/>
<dbReference type="RefSeq" id="XP_002423916.1">
    <property type="nucleotide sequence ID" value="XM_002423871.1"/>
</dbReference>
<dbReference type="EMBL" id="DS235063">
    <property type="protein sequence ID" value="EEB11178.1"/>
    <property type="molecule type" value="Genomic_DNA"/>
</dbReference>
<dbReference type="KEGG" id="phu:Phum_PHUM095850"/>
<sequence length="131" mass="15997">MNEKQIMINNEKLADKTFPFLLKRKFFKRWISFMSWRTNTIIKFNSDNGYHRIQKNDVTFNSLNNNKTMRREPMIPDYLKRKPKRIFDEDFLTTATSADNNETFRVYEPVNKRLPFIRQTSFPVFDVRKKF</sequence>
<dbReference type="AlphaFoldDB" id="E0VCS2"/>
<organism>
    <name type="scientific">Pediculus humanus subsp. corporis</name>
    <name type="common">Body louse</name>
    <dbReference type="NCBI Taxonomy" id="121224"/>
    <lineage>
        <taxon>Eukaryota</taxon>
        <taxon>Metazoa</taxon>
        <taxon>Ecdysozoa</taxon>
        <taxon>Arthropoda</taxon>
        <taxon>Hexapoda</taxon>
        <taxon>Insecta</taxon>
        <taxon>Pterygota</taxon>
        <taxon>Neoptera</taxon>
        <taxon>Paraneoptera</taxon>
        <taxon>Psocodea</taxon>
        <taxon>Troctomorpha</taxon>
        <taxon>Phthiraptera</taxon>
        <taxon>Anoplura</taxon>
        <taxon>Pediculidae</taxon>
        <taxon>Pediculus</taxon>
    </lineage>
</organism>
<dbReference type="EnsemblMetazoa" id="PHUM095850-RA">
    <property type="protein sequence ID" value="PHUM095850-PA"/>
    <property type="gene ID" value="PHUM095850"/>
</dbReference>
<dbReference type="CTD" id="8238034"/>
<reference evidence="2" key="3">
    <citation type="submission" date="2020-05" db="UniProtKB">
        <authorList>
            <consortium name="EnsemblMetazoa"/>
        </authorList>
    </citation>
    <scope>IDENTIFICATION</scope>
    <source>
        <strain evidence="2">USDA</strain>
    </source>
</reference>
<dbReference type="GeneID" id="8238034"/>
<reference evidence="1" key="2">
    <citation type="submission" date="2007-04" db="EMBL/GenBank/DDBJ databases">
        <title>The genome of the human body louse.</title>
        <authorList>
            <consortium name="The Human Body Louse Genome Consortium"/>
            <person name="Kirkness E."/>
            <person name="Walenz B."/>
            <person name="Hass B."/>
            <person name="Bruggner R."/>
            <person name="Strausberg R."/>
        </authorList>
    </citation>
    <scope>NUCLEOTIDE SEQUENCE</scope>
    <source>
        <strain evidence="1">USDA</strain>
    </source>
</reference>
<accession>E0VCS2</accession>
<evidence type="ECO:0000313" key="1">
    <source>
        <dbReference type="EMBL" id="EEB11178.1"/>
    </source>
</evidence>
<dbReference type="InParanoid" id="E0VCS2"/>
<name>E0VCS2_PEDHC</name>